<evidence type="ECO:0000256" key="5">
    <source>
        <dbReference type="SAM" id="Phobius"/>
    </source>
</evidence>
<evidence type="ECO:0000256" key="4">
    <source>
        <dbReference type="ARBA" id="ARBA00023136"/>
    </source>
</evidence>
<dbReference type="PANTHER" id="PTHR43731:SF26">
    <property type="entry name" value="RHOMBOID-LIKE PROTEIN 10, CHLOROPLASTIC"/>
    <property type="match status" value="1"/>
</dbReference>
<dbReference type="Gene3D" id="1.20.1540.10">
    <property type="entry name" value="Rhomboid-like"/>
    <property type="match status" value="1"/>
</dbReference>
<evidence type="ECO:0000259" key="6">
    <source>
        <dbReference type="Pfam" id="PF01694"/>
    </source>
</evidence>
<accession>A0A024VVK6</accession>
<comment type="subcellular location">
    <subcellularLocation>
        <location evidence="1">Membrane</location>
        <topology evidence="1">Multi-pass membrane protein</topology>
    </subcellularLocation>
</comment>
<dbReference type="GO" id="GO:0004252">
    <property type="term" value="F:serine-type endopeptidase activity"/>
    <property type="evidence" value="ECO:0007669"/>
    <property type="project" value="InterPro"/>
</dbReference>
<feature type="transmembrane region" description="Helical" evidence="5">
    <location>
        <begin position="55"/>
        <end position="74"/>
    </location>
</feature>
<dbReference type="InterPro" id="IPR050925">
    <property type="entry name" value="Rhomboid_protease_S54"/>
</dbReference>
<dbReference type="InterPro" id="IPR035952">
    <property type="entry name" value="Rhomboid-like_sf"/>
</dbReference>
<evidence type="ECO:0000256" key="1">
    <source>
        <dbReference type="ARBA" id="ARBA00004141"/>
    </source>
</evidence>
<protein>
    <recommendedName>
        <fullName evidence="6">Peptidase S54 rhomboid domain-containing protein</fullName>
    </recommendedName>
</protein>
<dbReference type="EMBL" id="KI927822">
    <property type="protein sequence ID" value="ETW31891.1"/>
    <property type="molecule type" value="Genomic_DNA"/>
</dbReference>
<name>A0A024VVK6_PLAFA</name>
<evidence type="ECO:0000256" key="2">
    <source>
        <dbReference type="ARBA" id="ARBA00022692"/>
    </source>
</evidence>
<sequence>MYKYFSCSLQNLKEKKLYTLVTNLISHNTIQSFLLNTISLYYIGTALEKIIQSRNFFITYLISGVLSSYIQILYHKNNYNNIYVFGASGSISSILSTYTFMYPSQNIYLYGVLALPLVIK</sequence>
<gene>
    <name evidence="7" type="ORF">PFFCH_00675</name>
</gene>
<proteinExistence type="predicted"/>
<evidence type="ECO:0000313" key="7">
    <source>
        <dbReference type="EMBL" id="ETW31891.1"/>
    </source>
</evidence>
<reference evidence="7 8" key="1">
    <citation type="submission" date="2013-02" db="EMBL/GenBank/DDBJ databases">
        <title>The Genome Annotation of Plasmodium falciparum FCH/4.</title>
        <authorList>
            <consortium name="The Broad Institute Genome Sequencing Platform"/>
            <consortium name="The Broad Institute Genome Sequencing Center for Infectious Disease"/>
            <person name="Neafsey D."/>
            <person name="Hoffman S."/>
            <person name="Volkman S."/>
            <person name="Rosenthal P."/>
            <person name="Walker B."/>
            <person name="Young S.K."/>
            <person name="Zeng Q."/>
            <person name="Gargeya S."/>
            <person name="Fitzgerald M."/>
            <person name="Haas B."/>
            <person name="Abouelleil A."/>
            <person name="Allen A.W."/>
            <person name="Alvarado L."/>
            <person name="Arachchi H.M."/>
            <person name="Berlin A.M."/>
            <person name="Chapman S.B."/>
            <person name="Gainer-Dewar J."/>
            <person name="Goldberg J."/>
            <person name="Griggs A."/>
            <person name="Gujja S."/>
            <person name="Hansen M."/>
            <person name="Howarth C."/>
            <person name="Imamovic A."/>
            <person name="Ireland A."/>
            <person name="Larimer J."/>
            <person name="McCowan C."/>
            <person name="Murphy C."/>
            <person name="Pearson M."/>
            <person name="Poon T.W."/>
            <person name="Priest M."/>
            <person name="Roberts A."/>
            <person name="Saif S."/>
            <person name="Shea T."/>
            <person name="Sisk P."/>
            <person name="Sykes S."/>
            <person name="Wortman J."/>
            <person name="Nusbaum C."/>
            <person name="Birren B."/>
        </authorList>
    </citation>
    <scope>NUCLEOTIDE SEQUENCE [LARGE SCALE GENOMIC DNA]</scope>
    <source>
        <strain evidence="7 8">FCH/4</strain>
    </source>
</reference>
<dbReference type="PANTHER" id="PTHR43731">
    <property type="entry name" value="RHOMBOID PROTEASE"/>
    <property type="match status" value="1"/>
</dbReference>
<keyword evidence="2 5" id="KW-0812">Transmembrane</keyword>
<dbReference type="AlphaFoldDB" id="A0A024VVK6"/>
<reference evidence="7 8" key="2">
    <citation type="submission" date="2013-02" db="EMBL/GenBank/DDBJ databases">
        <title>The Genome Sequence of Plasmodium falciparum FCH/4.</title>
        <authorList>
            <consortium name="The Broad Institute Genome Sequencing Platform"/>
            <consortium name="The Broad Institute Genome Sequencing Center for Infectious Disease"/>
            <person name="Neafsey D."/>
            <person name="Cheeseman I."/>
            <person name="Volkman S."/>
            <person name="Adams J."/>
            <person name="Walker B."/>
            <person name="Young S.K."/>
            <person name="Zeng Q."/>
            <person name="Gargeya S."/>
            <person name="Fitzgerald M."/>
            <person name="Haas B."/>
            <person name="Abouelleil A."/>
            <person name="Alvarado L."/>
            <person name="Arachchi H.M."/>
            <person name="Berlin A.M."/>
            <person name="Chapman S.B."/>
            <person name="Dewar J."/>
            <person name="Goldberg J."/>
            <person name="Griggs A."/>
            <person name="Gujja S."/>
            <person name="Hansen M."/>
            <person name="Howarth C."/>
            <person name="Imamovic A."/>
            <person name="Larimer J."/>
            <person name="McCowan C."/>
            <person name="Murphy C."/>
            <person name="Neiman D."/>
            <person name="Pearson M."/>
            <person name="Priest M."/>
            <person name="Roberts A."/>
            <person name="Saif S."/>
            <person name="Shea T."/>
            <person name="Sisk P."/>
            <person name="Sykes S."/>
            <person name="Wortman J."/>
            <person name="Nusbaum C."/>
            <person name="Birren B."/>
        </authorList>
    </citation>
    <scope>NUCLEOTIDE SEQUENCE [LARGE SCALE GENOMIC DNA]</scope>
    <source>
        <strain evidence="7 8">FCH/4</strain>
    </source>
</reference>
<feature type="transmembrane region" description="Helical" evidence="5">
    <location>
        <begin position="20"/>
        <end position="43"/>
    </location>
</feature>
<dbReference type="SUPFAM" id="SSF144091">
    <property type="entry name" value="Rhomboid-like"/>
    <property type="match status" value="1"/>
</dbReference>
<keyword evidence="4 5" id="KW-0472">Membrane</keyword>
<dbReference type="GO" id="GO:0016020">
    <property type="term" value="C:membrane"/>
    <property type="evidence" value="ECO:0007669"/>
    <property type="project" value="UniProtKB-SubCell"/>
</dbReference>
<dbReference type="InterPro" id="IPR022764">
    <property type="entry name" value="Peptidase_S54_rhomboid_dom"/>
</dbReference>
<evidence type="ECO:0000256" key="3">
    <source>
        <dbReference type="ARBA" id="ARBA00022989"/>
    </source>
</evidence>
<organism evidence="7 8">
    <name type="scientific">Plasmodium falciparum FCH/4</name>
    <dbReference type="NCBI Taxonomy" id="1036724"/>
    <lineage>
        <taxon>Eukaryota</taxon>
        <taxon>Sar</taxon>
        <taxon>Alveolata</taxon>
        <taxon>Apicomplexa</taxon>
        <taxon>Aconoidasida</taxon>
        <taxon>Haemosporida</taxon>
        <taxon>Plasmodiidae</taxon>
        <taxon>Plasmodium</taxon>
        <taxon>Plasmodium (Laverania)</taxon>
    </lineage>
</organism>
<feature type="domain" description="Peptidase S54 rhomboid" evidence="6">
    <location>
        <begin position="15"/>
        <end position="115"/>
    </location>
</feature>
<feature type="transmembrane region" description="Helical" evidence="5">
    <location>
        <begin position="80"/>
        <end position="101"/>
    </location>
</feature>
<evidence type="ECO:0000313" key="8">
    <source>
        <dbReference type="Proteomes" id="UP000030656"/>
    </source>
</evidence>
<dbReference type="Proteomes" id="UP000030656">
    <property type="component" value="Unassembled WGS sequence"/>
</dbReference>
<dbReference type="Pfam" id="PF01694">
    <property type="entry name" value="Rhomboid"/>
    <property type="match status" value="1"/>
</dbReference>
<keyword evidence="3 5" id="KW-1133">Transmembrane helix</keyword>
<dbReference type="OrthoDB" id="418595at2759"/>